<organism evidence="10 11">
    <name type="scientific">Vibrio agarilyticus</name>
    <dbReference type="NCBI Taxonomy" id="2726741"/>
    <lineage>
        <taxon>Bacteria</taxon>
        <taxon>Pseudomonadati</taxon>
        <taxon>Pseudomonadota</taxon>
        <taxon>Gammaproteobacteria</taxon>
        <taxon>Vibrionales</taxon>
        <taxon>Vibrionaceae</taxon>
        <taxon>Vibrio</taxon>
    </lineage>
</organism>
<evidence type="ECO:0000256" key="4">
    <source>
        <dbReference type="ARBA" id="ARBA00022519"/>
    </source>
</evidence>
<keyword evidence="11" id="KW-1185">Reference proteome</keyword>
<evidence type="ECO:0000256" key="9">
    <source>
        <dbReference type="SAM" id="Phobius"/>
    </source>
</evidence>
<sequence>MTIPWDALFGGMLLGAGAVILLLFNGKIAGISGIINGWLQESGVERLWRQWFIIGVIASSALMVSFLALPTANLSSVSISVLIIAGLLVGFGTRLGNGCTSGHGICGLGRLSLRSLAATMTFMAAAMITVLLRLHGM</sequence>
<evidence type="ECO:0000256" key="2">
    <source>
        <dbReference type="ARBA" id="ARBA00022448"/>
    </source>
</evidence>
<feature type="transmembrane region" description="Helical" evidence="9">
    <location>
        <begin position="51"/>
        <end position="69"/>
    </location>
</feature>
<gene>
    <name evidence="10" type="ORF">HGP28_10850</name>
</gene>
<comment type="subcellular location">
    <subcellularLocation>
        <location evidence="1">Cell inner membrane</location>
        <topology evidence="1">Multi-pass membrane protein</topology>
    </subcellularLocation>
</comment>
<protein>
    <submittedName>
        <fullName evidence="10">YeeE/YedE family protein</fullName>
    </submittedName>
</protein>
<evidence type="ECO:0000256" key="7">
    <source>
        <dbReference type="ARBA" id="ARBA00023136"/>
    </source>
</evidence>
<keyword evidence="5 9" id="KW-0812">Transmembrane</keyword>
<comment type="caution">
    <text evidence="10">The sequence shown here is derived from an EMBL/GenBank/DDBJ whole genome shotgun (WGS) entry which is preliminary data.</text>
</comment>
<accession>A0A7X8YHE5</accession>
<dbReference type="PANTHER" id="PTHR30574">
    <property type="entry name" value="INNER MEMBRANE PROTEIN YEDE"/>
    <property type="match status" value="1"/>
</dbReference>
<evidence type="ECO:0000313" key="11">
    <source>
        <dbReference type="Proteomes" id="UP000535589"/>
    </source>
</evidence>
<keyword evidence="4" id="KW-0997">Cell inner membrane</keyword>
<comment type="similarity">
    <text evidence="8">Belongs to the TsuA/YedE (TC 9.B.102) family.</text>
</comment>
<feature type="transmembrane region" description="Helical" evidence="9">
    <location>
        <begin position="12"/>
        <end position="39"/>
    </location>
</feature>
<dbReference type="PANTHER" id="PTHR30574:SF1">
    <property type="entry name" value="SULPHUR TRANSPORT DOMAIN-CONTAINING PROTEIN"/>
    <property type="match status" value="1"/>
</dbReference>
<dbReference type="InterPro" id="IPR007272">
    <property type="entry name" value="Sulf_transp_TsuA/YedE"/>
</dbReference>
<evidence type="ECO:0000256" key="1">
    <source>
        <dbReference type="ARBA" id="ARBA00004429"/>
    </source>
</evidence>
<evidence type="ECO:0000256" key="3">
    <source>
        <dbReference type="ARBA" id="ARBA00022475"/>
    </source>
</evidence>
<dbReference type="AlphaFoldDB" id="A0A7X8YHE5"/>
<keyword evidence="3" id="KW-1003">Cell membrane</keyword>
<name>A0A7X8YHE5_9VIBR</name>
<evidence type="ECO:0000313" key="10">
    <source>
        <dbReference type="EMBL" id="NLS13391.1"/>
    </source>
</evidence>
<keyword evidence="7 9" id="KW-0472">Membrane</keyword>
<feature type="transmembrane region" description="Helical" evidence="9">
    <location>
        <begin position="116"/>
        <end position="134"/>
    </location>
</feature>
<dbReference type="GO" id="GO:0005886">
    <property type="term" value="C:plasma membrane"/>
    <property type="evidence" value="ECO:0007669"/>
    <property type="project" value="UniProtKB-SubCell"/>
</dbReference>
<evidence type="ECO:0000256" key="6">
    <source>
        <dbReference type="ARBA" id="ARBA00022989"/>
    </source>
</evidence>
<dbReference type="EMBL" id="JABAIK010000009">
    <property type="protein sequence ID" value="NLS13391.1"/>
    <property type="molecule type" value="Genomic_DNA"/>
</dbReference>
<evidence type="ECO:0000256" key="5">
    <source>
        <dbReference type="ARBA" id="ARBA00022692"/>
    </source>
</evidence>
<reference evidence="10 11" key="1">
    <citation type="submission" date="2020-04" db="EMBL/GenBank/DDBJ databases">
        <title>Vibrio sp. SM6, a novel species isolated from seawater.</title>
        <authorList>
            <person name="Wang X."/>
        </authorList>
    </citation>
    <scope>NUCLEOTIDE SEQUENCE [LARGE SCALE GENOMIC DNA]</scope>
    <source>
        <strain evidence="10 11">SM6</strain>
    </source>
</reference>
<keyword evidence="2" id="KW-0813">Transport</keyword>
<dbReference type="Pfam" id="PF04143">
    <property type="entry name" value="Sulf_transp"/>
    <property type="match status" value="1"/>
</dbReference>
<dbReference type="Proteomes" id="UP000535589">
    <property type="component" value="Unassembled WGS sequence"/>
</dbReference>
<proteinExistence type="inferred from homology"/>
<feature type="transmembrane region" description="Helical" evidence="9">
    <location>
        <begin position="75"/>
        <end position="95"/>
    </location>
</feature>
<keyword evidence="6 9" id="KW-1133">Transmembrane helix</keyword>
<evidence type="ECO:0000256" key="8">
    <source>
        <dbReference type="ARBA" id="ARBA00035655"/>
    </source>
</evidence>